<accession>A0A2T5JC17</accession>
<evidence type="ECO:0000256" key="1">
    <source>
        <dbReference type="SAM" id="SignalP"/>
    </source>
</evidence>
<evidence type="ECO:0000313" key="2">
    <source>
        <dbReference type="EMBL" id="PTQ99298.1"/>
    </source>
</evidence>
<gene>
    <name evidence="2" type="ORF">C8P68_102114</name>
</gene>
<feature type="signal peptide" evidence="1">
    <location>
        <begin position="1"/>
        <end position="20"/>
    </location>
</feature>
<feature type="chain" id="PRO_5015679245" description="TraB family protein" evidence="1">
    <location>
        <begin position="21"/>
        <end position="294"/>
    </location>
</feature>
<keyword evidence="1" id="KW-0732">Signal</keyword>
<organism evidence="2 3">
    <name type="scientific">Mucilaginibacter yixingensis</name>
    <dbReference type="NCBI Taxonomy" id="1295612"/>
    <lineage>
        <taxon>Bacteria</taxon>
        <taxon>Pseudomonadati</taxon>
        <taxon>Bacteroidota</taxon>
        <taxon>Sphingobacteriia</taxon>
        <taxon>Sphingobacteriales</taxon>
        <taxon>Sphingobacteriaceae</taxon>
        <taxon>Mucilaginibacter</taxon>
    </lineage>
</organism>
<dbReference type="AlphaFoldDB" id="A0A2T5JC17"/>
<evidence type="ECO:0000313" key="3">
    <source>
        <dbReference type="Proteomes" id="UP000244168"/>
    </source>
</evidence>
<sequence>MKKILSLACVVLLLCTACHAQSKPTQYTNSGLLWEISGNGLKSPSYLFGTYHLAGKSFADSLSTIKEKFNTCTAVVGEILISKTDMYKMMPAMMLRGTTLDKLFTPQEYQQITEATKQITGSDMLRFNGLKPSALTVVYMTTVAPRTISSANPALDEYFQTEGKSRKDTIIGLESLQEQIDLLLNGSMESQKKHLLKFVQKHDLYKMQMQKMYRLYEQQDIDGLSKMFYSDDDYDQDEMDALLKKRNLKWMQELPGIMSAQSTFIAVGAGHLVGEYGLVNQLKMKGYTVRAVKL</sequence>
<comment type="caution">
    <text evidence="2">The sequence shown here is derived from an EMBL/GenBank/DDBJ whole genome shotgun (WGS) entry which is preliminary data.</text>
</comment>
<evidence type="ECO:0008006" key="4">
    <source>
        <dbReference type="Google" id="ProtNLM"/>
    </source>
</evidence>
<dbReference type="Pfam" id="PF01963">
    <property type="entry name" value="TraB_PrgY_gumN"/>
    <property type="match status" value="1"/>
</dbReference>
<dbReference type="InterPro" id="IPR002816">
    <property type="entry name" value="TraB/PrgY/GumN_fam"/>
</dbReference>
<dbReference type="PANTHER" id="PTHR40590">
    <property type="entry name" value="CYTOPLASMIC PROTEIN-RELATED"/>
    <property type="match status" value="1"/>
</dbReference>
<dbReference type="EMBL" id="QAOQ01000002">
    <property type="protein sequence ID" value="PTQ99298.1"/>
    <property type="molecule type" value="Genomic_DNA"/>
</dbReference>
<dbReference type="RefSeq" id="WP_107827235.1">
    <property type="nucleotide sequence ID" value="NZ_CP160205.1"/>
</dbReference>
<dbReference type="OrthoDB" id="9798714at2"/>
<dbReference type="InterPro" id="IPR047111">
    <property type="entry name" value="YbaP-like"/>
</dbReference>
<reference evidence="2 3" key="1">
    <citation type="submission" date="2018-04" db="EMBL/GenBank/DDBJ databases">
        <title>Genomic Encyclopedia of Archaeal and Bacterial Type Strains, Phase II (KMG-II): from individual species to whole genera.</title>
        <authorList>
            <person name="Goeker M."/>
        </authorList>
    </citation>
    <scope>NUCLEOTIDE SEQUENCE [LARGE SCALE GENOMIC DNA]</scope>
    <source>
        <strain evidence="2 3">DSM 26809</strain>
    </source>
</reference>
<name>A0A2T5JC17_9SPHI</name>
<dbReference type="PANTHER" id="PTHR40590:SF1">
    <property type="entry name" value="CYTOPLASMIC PROTEIN"/>
    <property type="match status" value="1"/>
</dbReference>
<dbReference type="CDD" id="cd14789">
    <property type="entry name" value="Tiki"/>
    <property type="match status" value="1"/>
</dbReference>
<proteinExistence type="predicted"/>
<keyword evidence="3" id="KW-1185">Reference proteome</keyword>
<dbReference type="Proteomes" id="UP000244168">
    <property type="component" value="Unassembled WGS sequence"/>
</dbReference>
<protein>
    <recommendedName>
        <fullName evidence="4">TraB family protein</fullName>
    </recommendedName>
</protein>